<proteinExistence type="predicted"/>
<dbReference type="AlphaFoldDB" id="A0A432XU46"/>
<dbReference type="OrthoDB" id="8747607at2"/>
<dbReference type="Proteomes" id="UP000287330">
    <property type="component" value="Unassembled WGS sequence"/>
</dbReference>
<reference evidence="2" key="1">
    <citation type="journal article" date="2018" name="Front. Microbiol.">
        <title>Genome-Based Analysis Reveals the Taxonomy and Diversity of the Family Idiomarinaceae.</title>
        <authorList>
            <person name="Liu Y."/>
            <person name="Lai Q."/>
            <person name="Shao Z."/>
        </authorList>
    </citation>
    <scope>NUCLEOTIDE SEQUENCE [LARGE SCALE GENOMIC DNA]</scope>
    <source>
        <strain evidence="2">F23</strain>
    </source>
</reference>
<evidence type="ECO:0000313" key="1">
    <source>
        <dbReference type="EMBL" id="RUO52242.1"/>
    </source>
</evidence>
<keyword evidence="2" id="KW-1185">Reference proteome</keyword>
<evidence type="ECO:0000313" key="2">
    <source>
        <dbReference type="Proteomes" id="UP000287330"/>
    </source>
</evidence>
<sequence>MYVAAYDYPPYFSMGLETDVTRELIQILNDYQDTYDFQLQVIPPNGRYQALSETGCCDVIFFESEEWGWEGRAVESTIPLIRGRERFVAKRIPGRTQAFFETLENKTVGAVKGYHYNFNGTEQTADQLNQSYRAYLSHSALTNLRMLMGGRIDIMPINDELLSALQNAGEQYQKDLLVSDKVFDDYMLSMIVGHNKRLTQETMQQLVRELARQGHIDQLLQRFNLSRFQVYRIGLRR</sequence>
<dbReference type="Gene3D" id="3.40.190.10">
    <property type="entry name" value="Periplasmic binding protein-like II"/>
    <property type="match status" value="2"/>
</dbReference>
<organism evidence="1 2">
    <name type="scientific">Idiomarina fontislapidosi</name>
    <dbReference type="NCBI Taxonomy" id="263723"/>
    <lineage>
        <taxon>Bacteria</taxon>
        <taxon>Pseudomonadati</taxon>
        <taxon>Pseudomonadota</taxon>
        <taxon>Gammaproteobacteria</taxon>
        <taxon>Alteromonadales</taxon>
        <taxon>Idiomarinaceae</taxon>
        <taxon>Idiomarina</taxon>
    </lineage>
</organism>
<accession>A0A432XU46</accession>
<protein>
    <submittedName>
        <fullName evidence="1">Amino acid ABC transporter substrate-binding protein</fullName>
    </submittedName>
</protein>
<dbReference type="SUPFAM" id="SSF53850">
    <property type="entry name" value="Periplasmic binding protein-like II"/>
    <property type="match status" value="1"/>
</dbReference>
<name>A0A432XU46_9GAMM</name>
<comment type="caution">
    <text evidence="1">The sequence shown here is derived from an EMBL/GenBank/DDBJ whole genome shotgun (WGS) entry which is preliminary data.</text>
</comment>
<gene>
    <name evidence="1" type="ORF">CWE25_10230</name>
</gene>
<dbReference type="EMBL" id="PIPV01000008">
    <property type="protein sequence ID" value="RUO52242.1"/>
    <property type="molecule type" value="Genomic_DNA"/>
</dbReference>